<proteinExistence type="predicted"/>
<reference evidence="1 2" key="1">
    <citation type="journal article" date="2024" name="Plant Biotechnol. J.">
        <title>Genome and CRISPR/Cas9 system of a widespread forest tree (Populus alba) in the world.</title>
        <authorList>
            <person name="Liu Y.J."/>
            <person name="Jiang P.F."/>
            <person name="Han X.M."/>
            <person name="Li X.Y."/>
            <person name="Wang H.M."/>
            <person name="Wang Y.J."/>
            <person name="Wang X.X."/>
            <person name="Zeng Q.Y."/>
        </authorList>
    </citation>
    <scope>NUCLEOTIDE SEQUENCE [LARGE SCALE GENOMIC DNA]</scope>
    <source>
        <strain evidence="2">cv. PAL-ZL1</strain>
    </source>
</reference>
<keyword evidence="2" id="KW-1185">Reference proteome</keyword>
<accession>A0ACC4C331</accession>
<organism evidence="1 2">
    <name type="scientific">Populus alba</name>
    <name type="common">White poplar</name>
    <dbReference type="NCBI Taxonomy" id="43335"/>
    <lineage>
        <taxon>Eukaryota</taxon>
        <taxon>Viridiplantae</taxon>
        <taxon>Streptophyta</taxon>
        <taxon>Embryophyta</taxon>
        <taxon>Tracheophyta</taxon>
        <taxon>Spermatophyta</taxon>
        <taxon>Magnoliopsida</taxon>
        <taxon>eudicotyledons</taxon>
        <taxon>Gunneridae</taxon>
        <taxon>Pentapetalae</taxon>
        <taxon>rosids</taxon>
        <taxon>fabids</taxon>
        <taxon>Malpighiales</taxon>
        <taxon>Salicaceae</taxon>
        <taxon>Saliceae</taxon>
        <taxon>Populus</taxon>
    </lineage>
</organism>
<dbReference type="Proteomes" id="UP000309997">
    <property type="component" value="Unassembled WGS sequence"/>
</dbReference>
<comment type="caution">
    <text evidence="1">The sequence shown here is derived from an EMBL/GenBank/DDBJ whole genome shotgun (WGS) entry which is preliminary data.</text>
</comment>
<dbReference type="EMBL" id="RCHU02000006">
    <property type="protein sequence ID" value="KAL3585606.1"/>
    <property type="molecule type" value="Genomic_DNA"/>
</dbReference>
<name>A0ACC4C331_POPAL</name>
<evidence type="ECO:0000313" key="2">
    <source>
        <dbReference type="Proteomes" id="UP000309997"/>
    </source>
</evidence>
<protein>
    <submittedName>
        <fullName evidence="1">Uncharacterized protein</fullName>
    </submittedName>
</protein>
<gene>
    <name evidence="1" type="ORF">D5086_012473</name>
</gene>
<sequence>METPSLWQADNVTVSPLPRALPAFTLKHLKHSIVEYLLLMDPCQSSAPPKKVRRGRNSGTYRGVRMRTWGKWVSEIRVSKNGQRIWLGSYDAPEKAARAYDAAQYCIRGECGQFNFPAERRPQLPSGPVDALSKKEIKAIAFNFASSNASVSPSVITPVETVEPSLPNLQVSSATGNAGNVEGYVPASASVPDLCSIDNLQLDDLLMLDRMDRLPLALLLHTPFTSDVVWSYVVSPLTLLVSPVLLGCIKLPPMAGEQELLSTEIVNRGIENSGPYAGSLNFSVRVRRGLPDFLNSINLKYVKLGYSYLLSPVFYFLTAPVLMVIFSAQIGKLFIWRDFCLKCDPIDALFVVGLLSLFIYIYLYFSPRSTYLVDFACYRPPNELKISKDEFIELAKKSGKFNGAAIEFQRRALKNSGIGDETYMPRIVFQPGHRITLKDGREEAATVMFGAVDDLLAATKIRPKDIKILIVNCGILNTTPSLSSMVINHYKLRHDIQNFNLDLAQQPCFYPVAALTDGGLKEYMEASKKTLERFGNTSSSSVWYELAYLETNTRIKRGDRIWQLAFGSGFKCNSVVWKALGNVGKPKRSPWIQDSN</sequence>
<evidence type="ECO:0000313" key="1">
    <source>
        <dbReference type="EMBL" id="KAL3585606.1"/>
    </source>
</evidence>